<feature type="transmembrane region" description="Helical" evidence="7">
    <location>
        <begin position="189"/>
        <end position="209"/>
    </location>
</feature>
<dbReference type="PANTHER" id="PTHR42948:SF1">
    <property type="entry name" value="TRANSPORTER"/>
    <property type="match status" value="1"/>
</dbReference>
<dbReference type="CDD" id="cd10336">
    <property type="entry name" value="SLC6sbd_Tyt1-Like"/>
    <property type="match status" value="1"/>
</dbReference>
<keyword evidence="9" id="KW-1185">Reference proteome</keyword>
<dbReference type="HOGENOM" id="CLU_006855_3_4_6"/>
<name>A4BQ95_9GAMM</name>
<dbReference type="NCBIfam" id="NF037979">
    <property type="entry name" value="Na_transp"/>
    <property type="match status" value="1"/>
</dbReference>
<protein>
    <recommendedName>
        <fullName evidence="6">Transporter</fullName>
    </recommendedName>
</protein>
<feature type="transmembrane region" description="Helical" evidence="7">
    <location>
        <begin position="318"/>
        <end position="338"/>
    </location>
</feature>
<comment type="subcellular location">
    <subcellularLocation>
        <location evidence="1">Membrane</location>
        <topology evidence="1">Multi-pass membrane protein</topology>
    </subcellularLocation>
</comment>
<dbReference type="GO" id="GO:0015293">
    <property type="term" value="F:symporter activity"/>
    <property type="evidence" value="ECO:0007669"/>
    <property type="project" value="UniProtKB-KW"/>
</dbReference>
<proteinExistence type="inferred from homology"/>
<feature type="transmembrane region" description="Helical" evidence="7">
    <location>
        <begin position="55"/>
        <end position="79"/>
    </location>
</feature>
<accession>A4BQ95</accession>
<feature type="transmembrane region" description="Helical" evidence="7">
    <location>
        <begin position="229"/>
        <end position="258"/>
    </location>
</feature>
<comment type="caution">
    <text evidence="8">The sequence shown here is derived from an EMBL/GenBank/DDBJ whole genome shotgun (WGS) entry which is preliminary data.</text>
</comment>
<dbReference type="PROSITE" id="PS50267">
    <property type="entry name" value="NA_NEUROTRAN_SYMP_3"/>
    <property type="match status" value="1"/>
</dbReference>
<evidence type="ECO:0000256" key="6">
    <source>
        <dbReference type="RuleBase" id="RU003732"/>
    </source>
</evidence>
<feature type="transmembrane region" description="Helical" evidence="7">
    <location>
        <begin position="265"/>
        <end position="298"/>
    </location>
</feature>
<sequence length="473" mass="51279">MLRSLARERPLRLKSLPRYGQWSSPCIFVLAVIGSAMGLGNIWKFPYLVGQYGGGAFVLAYLACVAAVGLPLMVAELMLGRRARSTPIYGLLRIAREEGLSGGWSVIGWLGSVTGLLVLSAYSIVGGWSMAYVFRSAAGAFHELDAVAAARLFQELTDDPERLLAWHTLFMAMTILVVSRGVRYGLEEAVRWFVPVLLTILGILVFYAHGQPSFDRAVDFLLRPDFARLDASALLAALGHAFFSLSLGLGALVIYGVYAPERVSLLAVAPIVVLTDTLVGLLAGLAIFSVVFQAGLSVAAGPGLIFQTLPLAFGTTPGGHLMATLFFTMLVLAVWTSAISMLEPAVTYVMKRWRVERSLAASLVGVLVWSFGLLSLLSFNLWSHLQPLGSWSRLGRGTFFDVLNFFITGLLLPLTGILTAVFVGWRMSADSSRIELGGGWGYRLWLVLIRFATPVAVVLLFLQAMGLLGWEVL</sequence>
<dbReference type="SUPFAM" id="SSF161070">
    <property type="entry name" value="SNF-like"/>
    <property type="match status" value="1"/>
</dbReference>
<dbReference type="InterPro" id="IPR000175">
    <property type="entry name" value="Na/ntran_symport"/>
</dbReference>
<dbReference type="RefSeq" id="WP_005000260.1">
    <property type="nucleotide sequence ID" value="NZ_CH672427.1"/>
</dbReference>
<evidence type="ECO:0000256" key="1">
    <source>
        <dbReference type="ARBA" id="ARBA00004141"/>
    </source>
</evidence>
<keyword evidence="3 6" id="KW-0812">Transmembrane</keyword>
<dbReference type="Proteomes" id="UP000003374">
    <property type="component" value="Unassembled WGS sequence"/>
</dbReference>
<evidence type="ECO:0000313" key="9">
    <source>
        <dbReference type="Proteomes" id="UP000003374"/>
    </source>
</evidence>
<dbReference type="GO" id="GO:0016020">
    <property type="term" value="C:membrane"/>
    <property type="evidence" value="ECO:0007669"/>
    <property type="project" value="UniProtKB-SubCell"/>
</dbReference>
<dbReference type="PROSITE" id="PS00610">
    <property type="entry name" value="NA_NEUROTRAN_SYMP_1"/>
    <property type="match status" value="1"/>
</dbReference>
<organism evidence="8 9">
    <name type="scientific">Nitrococcus mobilis Nb-231</name>
    <dbReference type="NCBI Taxonomy" id="314278"/>
    <lineage>
        <taxon>Bacteria</taxon>
        <taxon>Pseudomonadati</taxon>
        <taxon>Pseudomonadota</taxon>
        <taxon>Gammaproteobacteria</taxon>
        <taxon>Chromatiales</taxon>
        <taxon>Ectothiorhodospiraceae</taxon>
        <taxon>Nitrococcus</taxon>
    </lineage>
</organism>
<evidence type="ECO:0000256" key="7">
    <source>
        <dbReference type="SAM" id="Phobius"/>
    </source>
</evidence>
<keyword evidence="4 7" id="KW-1133">Transmembrane helix</keyword>
<dbReference type="PANTHER" id="PTHR42948">
    <property type="entry name" value="TRANSPORTER"/>
    <property type="match status" value="1"/>
</dbReference>
<evidence type="ECO:0000256" key="3">
    <source>
        <dbReference type="ARBA" id="ARBA00022692"/>
    </source>
</evidence>
<dbReference type="EMBL" id="AAOF01000004">
    <property type="protein sequence ID" value="EAR22250.1"/>
    <property type="molecule type" value="Genomic_DNA"/>
</dbReference>
<feature type="transmembrane region" description="Helical" evidence="7">
    <location>
        <begin position="359"/>
        <end position="382"/>
    </location>
</feature>
<evidence type="ECO:0000256" key="5">
    <source>
        <dbReference type="ARBA" id="ARBA00023136"/>
    </source>
</evidence>
<feature type="transmembrane region" description="Helical" evidence="7">
    <location>
        <begin position="163"/>
        <end position="182"/>
    </location>
</feature>
<evidence type="ECO:0000256" key="4">
    <source>
        <dbReference type="ARBA" id="ARBA00022989"/>
    </source>
</evidence>
<feature type="transmembrane region" description="Helical" evidence="7">
    <location>
        <begin position="402"/>
        <end position="423"/>
    </location>
</feature>
<dbReference type="InterPro" id="IPR037272">
    <property type="entry name" value="SNS_sf"/>
</dbReference>
<dbReference type="PRINTS" id="PR00176">
    <property type="entry name" value="NANEUSMPORT"/>
</dbReference>
<dbReference type="OrthoDB" id="9762833at2"/>
<dbReference type="eggNOG" id="COG0733">
    <property type="taxonomic scope" value="Bacteria"/>
</dbReference>
<gene>
    <name evidence="8" type="ORF">NB231_05055</name>
</gene>
<comment type="similarity">
    <text evidence="6">Belongs to the sodium:neurotransmitter symporter (SNF) (TC 2.A.22) family.</text>
</comment>
<keyword evidence="5 7" id="KW-0472">Membrane</keyword>
<feature type="transmembrane region" description="Helical" evidence="7">
    <location>
        <begin position="100"/>
        <end position="125"/>
    </location>
</feature>
<keyword evidence="6" id="KW-0769">Symport</keyword>
<feature type="transmembrane region" description="Helical" evidence="7">
    <location>
        <begin position="444"/>
        <end position="470"/>
    </location>
</feature>
<dbReference type="STRING" id="314278.NB231_05055"/>
<evidence type="ECO:0000313" key="8">
    <source>
        <dbReference type="EMBL" id="EAR22250.1"/>
    </source>
</evidence>
<reference evidence="8 9" key="1">
    <citation type="submission" date="2006-02" db="EMBL/GenBank/DDBJ databases">
        <authorList>
            <person name="Waterbury J."/>
            <person name="Ferriera S."/>
            <person name="Johnson J."/>
            <person name="Kravitz S."/>
            <person name="Halpern A."/>
            <person name="Remington K."/>
            <person name="Beeson K."/>
            <person name="Tran B."/>
            <person name="Rogers Y.-H."/>
            <person name="Friedman R."/>
            <person name="Venter J.C."/>
        </authorList>
    </citation>
    <scope>NUCLEOTIDE SEQUENCE [LARGE SCALE GENOMIC DNA]</scope>
    <source>
        <strain evidence="8 9">Nb-231</strain>
    </source>
</reference>
<feature type="transmembrane region" description="Helical" evidence="7">
    <location>
        <begin position="21"/>
        <end position="43"/>
    </location>
</feature>
<dbReference type="InterPro" id="IPR047218">
    <property type="entry name" value="YocR/YhdH-like"/>
</dbReference>
<evidence type="ECO:0000256" key="2">
    <source>
        <dbReference type="ARBA" id="ARBA00022448"/>
    </source>
</evidence>
<dbReference type="Pfam" id="PF00209">
    <property type="entry name" value="SNF"/>
    <property type="match status" value="2"/>
</dbReference>
<keyword evidence="2 6" id="KW-0813">Transport</keyword>
<dbReference type="AlphaFoldDB" id="A4BQ95"/>